<dbReference type="InterPro" id="IPR036396">
    <property type="entry name" value="Cyt_P450_sf"/>
</dbReference>
<dbReference type="CDD" id="cd11065">
    <property type="entry name" value="CYP64-like"/>
    <property type="match status" value="1"/>
</dbReference>
<dbReference type="GO" id="GO:0020037">
    <property type="term" value="F:heme binding"/>
    <property type="evidence" value="ECO:0007669"/>
    <property type="project" value="InterPro"/>
</dbReference>
<dbReference type="InterPro" id="IPR002401">
    <property type="entry name" value="Cyt_P450_E_grp-I"/>
</dbReference>
<protein>
    <submittedName>
        <fullName evidence="11">Putative monooxygenase</fullName>
    </submittedName>
</protein>
<dbReference type="PANTHER" id="PTHR46300:SF7">
    <property type="entry name" value="P450, PUTATIVE (EUROFUNG)-RELATED"/>
    <property type="match status" value="1"/>
</dbReference>
<dbReference type="EMBL" id="ML213530">
    <property type="protein sequence ID" value="TFK46440.1"/>
    <property type="molecule type" value="Genomic_DNA"/>
</dbReference>
<comment type="pathway">
    <text evidence="2">Secondary metabolite biosynthesis.</text>
</comment>
<evidence type="ECO:0000256" key="2">
    <source>
        <dbReference type="ARBA" id="ARBA00005179"/>
    </source>
</evidence>
<dbReference type="Proteomes" id="UP000305948">
    <property type="component" value="Unassembled WGS sequence"/>
</dbReference>
<dbReference type="Gene3D" id="1.10.630.10">
    <property type="entry name" value="Cytochrome P450"/>
    <property type="match status" value="1"/>
</dbReference>
<evidence type="ECO:0000256" key="10">
    <source>
        <dbReference type="RuleBase" id="RU000461"/>
    </source>
</evidence>
<feature type="binding site" description="axial binding residue" evidence="9">
    <location>
        <position position="437"/>
    </location>
    <ligand>
        <name>heme</name>
        <dbReference type="ChEBI" id="CHEBI:30413"/>
    </ligand>
    <ligandPart>
        <name>Fe</name>
        <dbReference type="ChEBI" id="CHEBI:18248"/>
    </ligandPart>
</feature>
<sequence length="510" mass="57018">MSEYWTSTAFAGLLLGLSVYVLKSIFQPSPVYPPGPRGLPLVGNALQVPQKHTWLKFSEWAKEYGDLVYLKVLGQPYIVINSAIVAKDLLDKRSAIYSDRPHFVFAGDLVGYDETFVLAPYGHNWKKQRRLVAQDFSPSTVPRYFGLQENEARRLVRNVIGNPGSFSSEIKLRIATVIIRVTYGYYLKGDDDPFFTMPLRAMENFSRASAPGNWLVDVLPVLKDMPAWMPGSGFLKTATQWRKVVWDASWNPYLWSKKGLETGEAFKPNLCGSVVAESDGQLSKDDELQLVWAASAVMGGGMDTNMSAVLTFFLMMTLHPEVQTKARAEIDAVIGQDRLPTISDRASLPYVRSVMTETFRWCPPIPLGIAHATSDIDIYKGYTIPKGSWVLPNVWHMLHDPESYPDPETFKPERYKGSDVEMRKVTDLVFGFGRRACPGFHFADGTIFAIISTVLSTCDVVPEIDDNGKALVPEVDYTSGTIVFPQPFKCRLVAHSSQALAMLSAEMERL</sequence>
<name>A0A5C3MN94_9AGAM</name>
<proteinExistence type="inferred from homology"/>
<dbReference type="InterPro" id="IPR050364">
    <property type="entry name" value="Cytochrome_P450_fung"/>
</dbReference>
<dbReference type="AlphaFoldDB" id="A0A5C3MN94"/>
<comment type="cofactor">
    <cofactor evidence="1 9">
        <name>heme</name>
        <dbReference type="ChEBI" id="CHEBI:30413"/>
    </cofactor>
</comment>
<evidence type="ECO:0000256" key="1">
    <source>
        <dbReference type="ARBA" id="ARBA00001971"/>
    </source>
</evidence>
<keyword evidence="5 9" id="KW-0479">Metal-binding</keyword>
<dbReference type="InterPro" id="IPR001128">
    <property type="entry name" value="Cyt_P450"/>
</dbReference>
<gene>
    <name evidence="11" type="ORF">OE88DRAFT_1667841</name>
</gene>
<evidence type="ECO:0000256" key="3">
    <source>
        <dbReference type="ARBA" id="ARBA00010617"/>
    </source>
</evidence>
<evidence type="ECO:0000256" key="5">
    <source>
        <dbReference type="ARBA" id="ARBA00022723"/>
    </source>
</evidence>
<evidence type="ECO:0000256" key="6">
    <source>
        <dbReference type="ARBA" id="ARBA00023002"/>
    </source>
</evidence>
<dbReference type="PANTHER" id="PTHR46300">
    <property type="entry name" value="P450, PUTATIVE (EUROFUNG)-RELATED-RELATED"/>
    <property type="match status" value="1"/>
</dbReference>
<keyword evidence="6 10" id="KW-0560">Oxidoreductase</keyword>
<accession>A0A5C3MN94</accession>
<comment type="similarity">
    <text evidence="3 10">Belongs to the cytochrome P450 family.</text>
</comment>
<dbReference type="GO" id="GO:0016705">
    <property type="term" value="F:oxidoreductase activity, acting on paired donors, with incorporation or reduction of molecular oxygen"/>
    <property type="evidence" value="ECO:0007669"/>
    <property type="project" value="InterPro"/>
</dbReference>
<dbReference type="SUPFAM" id="SSF48264">
    <property type="entry name" value="Cytochrome P450"/>
    <property type="match status" value="1"/>
</dbReference>
<evidence type="ECO:0000256" key="4">
    <source>
        <dbReference type="ARBA" id="ARBA00022617"/>
    </source>
</evidence>
<keyword evidence="12" id="KW-1185">Reference proteome</keyword>
<keyword evidence="7 9" id="KW-0408">Iron</keyword>
<dbReference type="InterPro" id="IPR017972">
    <property type="entry name" value="Cyt_P450_CS"/>
</dbReference>
<keyword evidence="8 10" id="KW-0503">Monooxygenase</keyword>
<dbReference type="GO" id="GO:0005506">
    <property type="term" value="F:iron ion binding"/>
    <property type="evidence" value="ECO:0007669"/>
    <property type="project" value="InterPro"/>
</dbReference>
<dbReference type="PROSITE" id="PS00086">
    <property type="entry name" value="CYTOCHROME_P450"/>
    <property type="match status" value="1"/>
</dbReference>
<dbReference type="STRING" id="5364.A0A5C3MN94"/>
<evidence type="ECO:0000313" key="11">
    <source>
        <dbReference type="EMBL" id="TFK46440.1"/>
    </source>
</evidence>
<evidence type="ECO:0000256" key="8">
    <source>
        <dbReference type="ARBA" id="ARBA00023033"/>
    </source>
</evidence>
<evidence type="ECO:0000256" key="9">
    <source>
        <dbReference type="PIRSR" id="PIRSR602401-1"/>
    </source>
</evidence>
<reference evidence="11 12" key="1">
    <citation type="journal article" date="2019" name="Nat. Ecol. Evol.">
        <title>Megaphylogeny resolves global patterns of mushroom evolution.</title>
        <authorList>
            <person name="Varga T."/>
            <person name="Krizsan K."/>
            <person name="Foldi C."/>
            <person name="Dima B."/>
            <person name="Sanchez-Garcia M."/>
            <person name="Sanchez-Ramirez S."/>
            <person name="Szollosi G.J."/>
            <person name="Szarkandi J.G."/>
            <person name="Papp V."/>
            <person name="Albert L."/>
            <person name="Andreopoulos W."/>
            <person name="Angelini C."/>
            <person name="Antonin V."/>
            <person name="Barry K.W."/>
            <person name="Bougher N.L."/>
            <person name="Buchanan P."/>
            <person name="Buyck B."/>
            <person name="Bense V."/>
            <person name="Catcheside P."/>
            <person name="Chovatia M."/>
            <person name="Cooper J."/>
            <person name="Damon W."/>
            <person name="Desjardin D."/>
            <person name="Finy P."/>
            <person name="Geml J."/>
            <person name="Haridas S."/>
            <person name="Hughes K."/>
            <person name="Justo A."/>
            <person name="Karasinski D."/>
            <person name="Kautmanova I."/>
            <person name="Kiss B."/>
            <person name="Kocsube S."/>
            <person name="Kotiranta H."/>
            <person name="LaButti K.M."/>
            <person name="Lechner B.E."/>
            <person name="Liimatainen K."/>
            <person name="Lipzen A."/>
            <person name="Lukacs Z."/>
            <person name="Mihaltcheva S."/>
            <person name="Morgado L.N."/>
            <person name="Niskanen T."/>
            <person name="Noordeloos M.E."/>
            <person name="Ohm R.A."/>
            <person name="Ortiz-Santana B."/>
            <person name="Ovrebo C."/>
            <person name="Racz N."/>
            <person name="Riley R."/>
            <person name="Savchenko A."/>
            <person name="Shiryaev A."/>
            <person name="Soop K."/>
            <person name="Spirin V."/>
            <person name="Szebenyi C."/>
            <person name="Tomsovsky M."/>
            <person name="Tulloss R.E."/>
            <person name="Uehling J."/>
            <person name="Grigoriev I.V."/>
            <person name="Vagvolgyi C."/>
            <person name="Papp T."/>
            <person name="Martin F.M."/>
            <person name="Miettinen O."/>
            <person name="Hibbett D.S."/>
            <person name="Nagy L.G."/>
        </authorList>
    </citation>
    <scope>NUCLEOTIDE SEQUENCE [LARGE SCALE GENOMIC DNA]</scope>
    <source>
        <strain evidence="11 12">OMC1185</strain>
    </source>
</reference>
<dbReference type="PRINTS" id="PR00463">
    <property type="entry name" value="EP450I"/>
</dbReference>
<organism evidence="11 12">
    <name type="scientific">Heliocybe sulcata</name>
    <dbReference type="NCBI Taxonomy" id="5364"/>
    <lineage>
        <taxon>Eukaryota</taxon>
        <taxon>Fungi</taxon>
        <taxon>Dikarya</taxon>
        <taxon>Basidiomycota</taxon>
        <taxon>Agaricomycotina</taxon>
        <taxon>Agaricomycetes</taxon>
        <taxon>Gloeophyllales</taxon>
        <taxon>Gloeophyllaceae</taxon>
        <taxon>Heliocybe</taxon>
    </lineage>
</organism>
<dbReference type="GO" id="GO:0004497">
    <property type="term" value="F:monooxygenase activity"/>
    <property type="evidence" value="ECO:0007669"/>
    <property type="project" value="UniProtKB-KW"/>
</dbReference>
<keyword evidence="4 9" id="KW-0349">Heme</keyword>
<dbReference type="OrthoDB" id="2789670at2759"/>
<evidence type="ECO:0000313" key="12">
    <source>
        <dbReference type="Proteomes" id="UP000305948"/>
    </source>
</evidence>
<dbReference type="Pfam" id="PF00067">
    <property type="entry name" value="p450"/>
    <property type="match status" value="1"/>
</dbReference>
<evidence type="ECO:0000256" key="7">
    <source>
        <dbReference type="ARBA" id="ARBA00023004"/>
    </source>
</evidence>